<sequence>MSSELRSVFQDQLLTKVEKVLTKMMQVSVGSVHSHEKQPFQGIAPANEAKKPKPVEKSAKTTVFVNHAANAWHESRKQWIGDLSQRPKRIEKDPIISWSTTYEDLLSTNEPFAEPISLTEMVDFLVDIWHDEGLYD</sequence>
<proteinExistence type="predicted"/>
<dbReference type="EMBL" id="CM044708">
    <property type="protein sequence ID" value="KAI5648585.1"/>
    <property type="molecule type" value="Genomic_DNA"/>
</dbReference>
<protein>
    <submittedName>
        <fullName evidence="1">Uncharacterized protein</fullName>
    </submittedName>
</protein>
<accession>A0ACB9ZMC5</accession>
<evidence type="ECO:0000313" key="1">
    <source>
        <dbReference type="EMBL" id="KAI5648585.1"/>
    </source>
</evidence>
<reference evidence="2" key="1">
    <citation type="journal article" date="2023" name="Nat. Plants">
        <title>Single-cell RNA sequencing provides a high-resolution roadmap for understanding the multicellular compartmentation of specialized metabolism.</title>
        <authorList>
            <person name="Sun S."/>
            <person name="Shen X."/>
            <person name="Li Y."/>
            <person name="Li Y."/>
            <person name="Wang S."/>
            <person name="Li R."/>
            <person name="Zhang H."/>
            <person name="Shen G."/>
            <person name="Guo B."/>
            <person name="Wei J."/>
            <person name="Xu J."/>
            <person name="St-Pierre B."/>
            <person name="Chen S."/>
            <person name="Sun C."/>
        </authorList>
    </citation>
    <scope>NUCLEOTIDE SEQUENCE [LARGE SCALE GENOMIC DNA]</scope>
</reference>
<keyword evidence="2" id="KW-1185">Reference proteome</keyword>
<evidence type="ECO:0000313" key="2">
    <source>
        <dbReference type="Proteomes" id="UP001060085"/>
    </source>
</evidence>
<name>A0ACB9ZMC5_CATRO</name>
<dbReference type="Proteomes" id="UP001060085">
    <property type="component" value="Linkage Group LG08"/>
</dbReference>
<comment type="caution">
    <text evidence="1">The sequence shown here is derived from an EMBL/GenBank/DDBJ whole genome shotgun (WGS) entry which is preliminary data.</text>
</comment>
<gene>
    <name evidence="1" type="ORF">M9H77_34590</name>
</gene>
<organism evidence="1 2">
    <name type="scientific">Catharanthus roseus</name>
    <name type="common">Madagascar periwinkle</name>
    <name type="synonym">Vinca rosea</name>
    <dbReference type="NCBI Taxonomy" id="4058"/>
    <lineage>
        <taxon>Eukaryota</taxon>
        <taxon>Viridiplantae</taxon>
        <taxon>Streptophyta</taxon>
        <taxon>Embryophyta</taxon>
        <taxon>Tracheophyta</taxon>
        <taxon>Spermatophyta</taxon>
        <taxon>Magnoliopsida</taxon>
        <taxon>eudicotyledons</taxon>
        <taxon>Gunneridae</taxon>
        <taxon>Pentapetalae</taxon>
        <taxon>asterids</taxon>
        <taxon>lamiids</taxon>
        <taxon>Gentianales</taxon>
        <taxon>Apocynaceae</taxon>
        <taxon>Rauvolfioideae</taxon>
        <taxon>Vinceae</taxon>
        <taxon>Catharanthinae</taxon>
        <taxon>Catharanthus</taxon>
    </lineage>
</organism>